<keyword evidence="6 8" id="KW-0645">Protease</keyword>
<gene>
    <name evidence="12" type="primary">pip</name>
    <name evidence="12" type="ORF">FRW55_03240</name>
</gene>
<evidence type="ECO:0000256" key="9">
    <source>
        <dbReference type="PIRSR" id="PIRSR006431-1"/>
    </source>
</evidence>
<dbReference type="AlphaFoldDB" id="A0A5B8JXW9"/>
<dbReference type="OrthoDB" id="53505at2"/>
<dbReference type="NCBIfam" id="TIGR01249">
    <property type="entry name" value="pro_imino_pep_1"/>
    <property type="match status" value="1"/>
</dbReference>
<dbReference type="PANTHER" id="PTHR43722">
    <property type="entry name" value="PROLINE IMINOPEPTIDASE"/>
    <property type="match status" value="1"/>
</dbReference>
<feature type="active site" evidence="9">
    <location>
        <position position="259"/>
    </location>
</feature>
<dbReference type="Gene3D" id="3.40.50.1820">
    <property type="entry name" value="alpha/beta hydrolase"/>
    <property type="match status" value="1"/>
</dbReference>
<dbReference type="InterPro" id="IPR005944">
    <property type="entry name" value="Pro_iminopeptidase"/>
</dbReference>
<dbReference type="PIRSF" id="PIRSF006431">
    <property type="entry name" value="Pept_S33"/>
    <property type="match status" value="1"/>
</dbReference>
<comment type="catalytic activity">
    <reaction evidence="1 8 10">
        <text>Release of N-terminal proline from a peptide.</text>
        <dbReference type="EC" id="3.4.11.5"/>
    </reaction>
</comment>
<evidence type="ECO:0000256" key="7">
    <source>
        <dbReference type="ARBA" id="ARBA00022801"/>
    </source>
</evidence>
<name>A0A5B8JXW9_9MOLU</name>
<feature type="active site" description="Nucleophile" evidence="9">
    <location>
        <position position="107"/>
    </location>
</feature>
<proteinExistence type="inferred from homology"/>
<dbReference type="GO" id="GO:0005737">
    <property type="term" value="C:cytoplasm"/>
    <property type="evidence" value="ECO:0007669"/>
    <property type="project" value="UniProtKB-SubCell"/>
</dbReference>
<evidence type="ECO:0000256" key="3">
    <source>
        <dbReference type="ARBA" id="ARBA00010088"/>
    </source>
</evidence>
<dbReference type="SUPFAM" id="SSF53474">
    <property type="entry name" value="alpha/beta-Hydrolases"/>
    <property type="match status" value="1"/>
</dbReference>
<keyword evidence="7 8" id="KW-0378">Hydrolase</keyword>
<dbReference type="InterPro" id="IPR000073">
    <property type="entry name" value="AB_hydrolase_1"/>
</dbReference>
<accession>A0A5B8JXW9</accession>
<dbReference type="Pfam" id="PF00561">
    <property type="entry name" value="Abhydrolase_1"/>
    <property type="match status" value="1"/>
</dbReference>
<evidence type="ECO:0000256" key="6">
    <source>
        <dbReference type="ARBA" id="ARBA00022670"/>
    </source>
</evidence>
<protein>
    <recommendedName>
        <fullName evidence="8 10">Proline iminopeptidase</fullName>
        <shortName evidence="8">PIP</shortName>
        <ecNumber evidence="8 10">3.4.11.5</ecNumber>
    </recommendedName>
    <alternativeName>
        <fullName evidence="8">Prolyl aminopeptidase</fullName>
    </alternativeName>
</protein>
<keyword evidence="5 8" id="KW-0963">Cytoplasm</keyword>
<feature type="active site" description="Proton donor" evidence="9">
    <location>
        <position position="287"/>
    </location>
</feature>
<dbReference type="KEGG" id="mans:FRW55_03240"/>
<evidence type="ECO:0000259" key="11">
    <source>
        <dbReference type="Pfam" id="PF00561"/>
    </source>
</evidence>
<organism evidence="12 13">
    <name type="scientific">Mycoplasma anserisalpingitidis</name>
    <dbReference type="NCBI Taxonomy" id="519450"/>
    <lineage>
        <taxon>Bacteria</taxon>
        <taxon>Bacillati</taxon>
        <taxon>Mycoplasmatota</taxon>
        <taxon>Mollicutes</taxon>
        <taxon>Mycoplasmataceae</taxon>
        <taxon>Mycoplasma</taxon>
    </lineage>
</organism>
<evidence type="ECO:0000256" key="4">
    <source>
        <dbReference type="ARBA" id="ARBA00022438"/>
    </source>
</evidence>
<keyword evidence="4 8" id="KW-0031">Aminopeptidase</keyword>
<evidence type="ECO:0000313" key="12">
    <source>
        <dbReference type="EMBL" id="QDY87150.1"/>
    </source>
</evidence>
<evidence type="ECO:0000256" key="1">
    <source>
        <dbReference type="ARBA" id="ARBA00001585"/>
    </source>
</evidence>
<dbReference type="GO" id="GO:0004177">
    <property type="term" value="F:aminopeptidase activity"/>
    <property type="evidence" value="ECO:0007669"/>
    <property type="project" value="UniProtKB-UniRule"/>
</dbReference>
<dbReference type="RefSeq" id="WP_146368705.1">
    <property type="nucleotide sequence ID" value="NZ_CP042295.1"/>
</dbReference>
<comment type="similarity">
    <text evidence="3 8 10">Belongs to the peptidase S33 family.</text>
</comment>
<evidence type="ECO:0000313" key="13">
    <source>
        <dbReference type="Proteomes" id="UP000318927"/>
    </source>
</evidence>
<dbReference type="GO" id="GO:0006508">
    <property type="term" value="P:proteolysis"/>
    <property type="evidence" value="ECO:0007669"/>
    <property type="project" value="UniProtKB-KW"/>
</dbReference>
<feature type="domain" description="AB hydrolase-1" evidence="11">
    <location>
        <begin position="33"/>
        <end position="293"/>
    </location>
</feature>
<reference evidence="12 13" key="1">
    <citation type="journal article" date="2019" name="Microbiol. Resour. Announc.">
        <title>Complete Genome Sequences of Three Mycoplasma anserisalpingitis (Mycoplasma sp. 1220) Strains.</title>
        <authorList>
            <person name="Grozner D."/>
            <person name="Forro B."/>
            <person name="Kovacs A.B."/>
            <person name="Marton S."/>
            <person name="Banyai K."/>
            <person name="Kreizinger Z."/>
            <person name="Sulyok K.M."/>
            <person name="Gyuranecz M."/>
        </authorList>
    </citation>
    <scope>NUCLEOTIDE SEQUENCE [LARGE SCALE GENOMIC DNA]</scope>
    <source>
        <strain evidence="12 13">ATCC:BAA-2147</strain>
    </source>
</reference>
<dbReference type="PRINTS" id="PR00111">
    <property type="entry name" value="ABHYDROLASE"/>
</dbReference>
<dbReference type="PANTHER" id="PTHR43722:SF1">
    <property type="entry name" value="PROLINE IMINOPEPTIDASE"/>
    <property type="match status" value="1"/>
</dbReference>
<sequence length="309" mass="35705">MYKNIIPYESGFMDTESEHKIYYEVSGNQNGIPVVFLHGGPGGSSSEKHREFFDPMYYKIIIFDQRGCGKSTPSCLLKNNTTDHLVDDINNLTKMLNVEKFILFGGSWGSTLALIYAIRHPEKVLSLVLRGIFLCRKSDIDWLYQSGVEQFFPEYFENYMNHLNEIERKDALSSYYKRMTSTDKNVALQAATKFANLESITSTIKTVEPNSDDKHILEIATLEAHYFVNDSFLPSDNYILENTKNIENIPTYIVHGRYDMVCRPSSAYDLHKKLKKSQLYYTNLAGHSLFEVETSQKLFNIMEELKHKF</sequence>
<dbReference type="InterPro" id="IPR002410">
    <property type="entry name" value="Peptidase_S33"/>
</dbReference>
<evidence type="ECO:0000256" key="10">
    <source>
        <dbReference type="RuleBase" id="RU003421"/>
    </source>
</evidence>
<evidence type="ECO:0000256" key="2">
    <source>
        <dbReference type="ARBA" id="ARBA00004496"/>
    </source>
</evidence>
<dbReference type="PRINTS" id="PR00793">
    <property type="entry name" value="PROAMNOPTASE"/>
</dbReference>
<evidence type="ECO:0000256" key="8">
    <source>
        <dbReference type="PIRNR" id="PIRNR006431"/>
    </source>
</evidence>
<dbReference type="EC" id="3.4.11.5" evidence="8 10"/>
<evidence type="ECO:0000256" key="5">
    <source>
        <dbReference type="ARBA" id="ARBA00022490"/>
    </source>
</evidence>
<dbReference type="EMBL" id="CP042295">
    <property type="protein sequence ID" value="QDY87150.1"/>
    <property type="molecule type" value="Genomic_DNA"/>
</dbReference>
<keyword evidence="13" id="KW-1185">Reference proteome</keyword>
<dbReference type="Proteomes" id="UP000318927">
    <property type="component" value="Chromosome"/>
</dbReference>
<comment type="subcellular location">
    <subcellularLocation>
        <location evidence="2 8">Cytoplasm</location>
    </subcellularLocation>
</comment>
<dbReference type="InterPro" id="IPR029058">
    <property type="entry name" value="AB_hydrolase_fold"/>
</dbReference>